<dbReference type="InterPro" id="IPR001965">
    <property type="entry name" value="Znf_PHD"/>
</dbReference>
<accession>A0A6A5ZWQ7</accession>
<feature type="region of interest" description="Disordered" evidence="4">
    <location>
        <begin position="211"/>
        <end position="288"/>
    </location>
</feature>
<proteinExistence type="predicted"/>
<dbReference type="InterPro" id="IPR019786">
    <property type="entry name" value="Zinc_finger_PHD-type_CS"/>
</dbReference>
<dbReference type="RefSeq" id="XP_033517859.1">
    <property type="nucleotide sequence ID" value="XM_033664545.1"/>
</dbReference>
<dbReference type="GeneID" id="54404977"/>
<dbReference type="SUPFAM" id="SSF57903">
    <property type="entry name" value="FYVE/PHD zinc finger"/>
    <property type="match status" value="1"/>
</dbReference>
<protein>
    <recommendedName>
        <fullName evidence="5">Zinc finger PHD-type domain-containing protein</fullName>
    </recommendedName>
</protein>
<dbReference type="Gene3D" id="3.30.40.10">
    <property type="entry name" value="Zinc/RING finger domain, C3HC4 (zinc finger)"/>
    <property type="match status" value="1"/>
</dbReference>
<evidence type="ECO:0000256" key="3">
    <source>
        <dbReference type="ARBA" id="ARBA00022833"/>
    </source>
</evidence>
<dbReference type="PROSITE" id="PS01359">
    <property type="entry name" value="ZF_PHD_1"/>
    <property type="match status" value="1"/>
</dbReference>
<sequence>MDFSQIHTPPPTRDATFGGGHQNTSGDCSTPGTVIRRTNKPMPALEGLFSQTPYGLGNVHFAPDLLQFTGNGSLSAQHMPRSSSFWEQQHHSTQMDVDIPFGVDPFGPTPYKTEANVNWQKFHTPALAHTSSQALHYPSGVSTSGPASSFATTSAGDDRSSRINSYMSTSASVDPSMLFSFSDPNMTTSFGSMPQPTMSAVENRQPYETQMQDSMREKQLVKKTRSQHSRTSTTSSSGSNETSQPRLRRNGIDTSLSMKRSSSMDSRLSGSVTSHNIPRRLSPLKRDGSGSLKAIAELRRPRTRLVVDETGRARTETVHMEEESADTPKVTQKTYQQDLRHQYPGLWDGDETESEDDEPAPVISRQASFNMPQPEHRSSKYARVDSVGMERSNSYQMSRPSSRLSSGTSDRASFQNARHVRRSLVNTSRSLSMVNLPASVNNSRDRLDQQIPDAPGDALGALKKVVAGRQQQMKRASLNSLRAHNQRWAQATTDRANGHYDPYSNSFNGSPNTDELNTPSTDRGSISNENTRCICNGMDDGQPMVQCESCNKWLHMGCLRLNSSNLPPVYVCVFCTGHTPVARGGRVRGPMSFDSPLTHKMMFRR</sequence>
<feature type="compositionally biased region" description="Polar residues" evidence="4">
    <location>
        <begin position="138"/>
        <end position="155"/>
    </location>
</feature>
<keyword evidence="3" id="KW-0862">Zinc</keyword>
<feature type="region of interest" description="Disordered" evidence="4">
    <location>
        <begin position="495"/>
        <end position="525"/>
    </location>
</feature>
<evidence type="ECO:0000256" key="1">
    <source>
        <dbReference type="ARBA" id="ARBA00022723"/>
    </source>
</evidence>
<evidence type="ECO:0000259" key="5">
    <source>
        <dbReference type="SMART" id="SM00249"/>
    </source>
</evidence>
<dbReference type="GO" id="GO:0008270">
    <property type="term" value="F:zinc ion binding"/>
    <property type="evidence" value="ECO:0007669"/>
    <property type="project" value="UniProtKB-KW"/>
</dbReference>
<evidence type="ECO:0000256" key="4">
    <source>
        <dbReference type="SAM" id="MobiDB-lite"/>
    </source>
</evidence>
<keyword evidence="1" id="KW-0479">Metal-binding</keyword>
<keyword evidence="2" id="KW-0863">Zinc-finger</keyword>
<evidence type="ECO:0000313" key="6">
    <source>
        <dbReference type="EMBL" id="KAF2123465.1"/>
    </source>
</evidence>
<reference evidence="6" key="1">
    <citation type="journal article" date="2020" name="Stud. Mycol.">
        <title>101 Dothideomycetes genomes: a test case for predicting lifestyles and emergence of pathogens.</title>
        <authorList>
            <person name="Haridas S."/>
            <person name="Albert R."/>
            <person name="Binder M."/>
            <person name="Bloem J."/>
            <person name="Labutti K."/>
            <person name="Salamov A."/>
            <person name="Andreopoulos B."/>
            <person name="Baker S."/>
            <person name="Barry K."/>
            <person name="Bills G."/>
            <person name="Bluhm B."/>
            <person name="Cannon C."/>
            <person name="Castanera R."/>
            <person name="Culley D."/>
            <person name="Daum C."/>
            <person name="Ezra D."/>
            <person name="Gonzalez J."/>
            <person name="Henrissat B."/>
            <person name="Kuo A."/>
            <person name="Liang C."/>
            <person name="Lipzen A."/>
            <person name="Lutzoni F."/>
            <person name="Magnuson J."/>
            <person name="Mondo S."/>
            <person name="Nolan M."/>
            <person name="Ohm R."/>
            <person name="Pangilinan J."/>
            <person name="Park H.-J."/>
            <person name="Ramirez L."/>
            <person name="Alfaro M."/>
            <person name="Sun H."/>
            <person name="Tritt A."/>
            <person name="Yoshinaga Y."/>
            <person name="Zwiers L.-H."/>
            <person name="Turgeon B."/>
            <person name="Goodwin S."/>
            <person name="Spatafora J."/>
            <person name="Crous P."/>
            <person name="Grigoriev I."/>
        </authorList>
    </citation>
    <scope>NUCLEOTIDE SEQUENCE</scope>
    <source>
        <strain evidence="6">CBS 119687</strain>
    </source>
</reference>
<feature type="compositionally biased region" description="Low complexity" evidence="4">
    <location>
        <begin position="394"/>
        <end position="413"/>
    </location>
</feature>
<dbReference type="OrthoDB" id="436852at2759"/>
<feature type="compositionally biased region" description="Low complexity" evidence="4">
    <location>
        <begin position="255"/>
        <end position="271"/>
    </location>
</feature>
<feature type="compositionally biased region" description="Polar residues" evidence="4">
    <location>
        <begin position="503"/>
        <end position="525"/>
    </location>
</feature>
<feature type="compositionally biased region" description="Low complexity" evidence="4">
    <location>
        <begin position="229"/>
        <end position="243"/>
    </location>
</feature>
<name>A0A6A5ZWQ7_9PLEO</name>
<dbReference type="AlphaFoldDB" id="A0A6A5ZWQ7"/>
<feature type="compositionally biased region" description="Polar residues" evidence="4">
    <location>
        <begin position="22"/>
        <end position="32"/>
    </location>
</feature>
<feature type="compositionally biased region" description="Acidic residues" evidence="4">
    <location>
        <begin position="348"/>
        <end position="359"/>
    </location>
</feature>
<feature type="region of interest" description="Disordered" evidence="4">
    <location>
        <begin position="138"/>
        <end position="161"/>
    </location>
</feature>
<evidence type="ECO:0000256" key="2">
    <source>
        <dbReference type="ARBA" id="ARBA00022771"/>
    </source>
</evidence>
<dbReference type="Proteomes" id="UP000799771">
    <property type="component" value="Unassembled WGS sequence"/>
</dbReference>
<dbReference type="Pfam" id="PF20826">
    <property type="entry name" value="PHD_5"/>
    <property type="match status" value="1"/>
</dbReference>
<dbReference type="InterPro" id="IPR011011">
    <property type="entry name" value="Znf_FYVE_PHD"/>
</dbReference>
<gene>
    <name evidence="6" type="ORF">P153DRAFT_303853</name>
</gene>
<evidence type="ECO:0000313" key="7">
    <source>
        <dbReference type="Proteomes" id="UP000799771"/>
    </source>
</evidence>
<feature type="region of interest" description="Disordered" evidence="4">
    <location>
        <begin position="1"/>
        <end position="33"/>
    </location>
</feature>
<keyword evidence="7" id="KW-1185">Reference proteome</keyword>
<feature type="domain" description="Zinc finger PHD-type" evidence="5">
    <location>
        <begin position="532"/>
        <end position="576"/>
    </location>
</feature>
<organism evidence="6 7">
    <name type="scientific">Dothidotthia symphoricarpi CBS 119687</name>
    <dbReference type="NCBI Taxonomy" id="1392245"/>
    <lineage>
        <taxon>Eukaryota</taxon>
        <taxon>Fungi</taxon>
        <taxon>Dikarya</taxon>
        <taxon>Ascomycota</taxon>
        <taxon>Pezizomycotina</taxon>
        <taxon>Dothideomycetes</taxon>
        <taxon>Pleosporomycetidae</taxon>
        <taxon>Pleosporales</taxon>
        <taxon>Dothidotthiaceae</taxon>
        <taxon>Dothidotthia</taxon>
    </lineage>
</organism>
<feature type="region of interest" description="Disordered" evidence="4">
    <location>
        <begin position="314"/>
        <end position="416"/>
    </location>
</feature>
<dbReference type="EMBL" id="ML977527">
    <property type="protein sequence ID" value="KAF2123465.1"/>
    <property type="molecule type" value="Genomic_DNA"/>
</dbReference>
<dbReference type="SMART" id="SM00249">
    <property type="entry name" value="PHD"/>
    <property type="match status" value="1"/>
</dbReference>
<dbReference type="InterPro" id="IPR013083">
    <property type="entry name" value="Znf_RING/FYVE/PHD"/>
</dbReference>